<comment type="caution">
    <text evidence="2">The sequence shown here is derived from an EMBL/GenBank/DDBJ whole genome shotgun (WGS) entry which is preliminary data.</text>
</comment>
<accession>A0A835NAY9</accession>
<organism evidence="2 3">
    <name type="scientific">Salix dunnii</name>
    <dbReference type="NCBI Taxonomy" id="1413687"/>
    <lineage>
        <taxon>Eukaryota</taxon>
        <taxon>Viridiplantae</taxon>
        <taxon>Streptophyta</taxon>
        <taxon>Embryophyta</taxon>
        <taxon>Tracheophyta</taxon>
        <taxon>Spermatophyta</taxon>
        <taxon>Magnoliopsida</taxon>
        <taxon>eudicotyledons</taxon>
        <taxon>Gunneridae</taxon>
        <taxon>Pentapetalae</taxon>
        <taxon>rosids</taxon>
        <taxon>fabids</taxon>
        <taxon>Malpighiales</taxon>
        <taxon>Salicaceae</taxon>
        <taxon>Saliceae</taxon>
        <taxon>Salix</taxon>
    </lineage>
</organism>
<reference evidence="2 3" key="1">
    <citation type="submission" date="2020-10" db="EMBL/GenBank/DDBJ databases">
        <title>Plant Genome Project.</title>
        <authorList>
            <person name="Zhang R.-G."/>
        </authorList>
    </citation>
    <scope>NUCLEOTIDE SEQUENCE [LARGE SCALE GENOMIC DNA]</scope>
    <source>
        <strain evidence="2">FAFU-HL-1</strain>
        <tissue evidence="2">Leaf</tissue>
    </source>
</reference>
<dbReference type="SUPFAM" id="SSF56784">
    <property type="entry name" value="HAD-like"/>
    <property type="match status" value="1"/>
</dbReference>
<dbReference type="Proteomes" id="UP000657918">
    <property type="component" value="Unassembled WGS sequence"/>
</dbReference>
<dbReference type="PANTHER" id="PTHR46594">
    <property type="entry name" value="P-TYPE CATION-TRANSPORTING ATPASE"/>
    <property type="match status" value="1"/>
</dbReference>
<keyword evidence="3" id="KW-1185">Reference proteome</keyword>
<gene>
    <name evidence="2" type="ORF">SADUNF_Sadunf01G0083100</name>
</gene>
<dbReference type="PANTHER" id="PTHR46594:SF4">
    <property type="entry name" value="P-TYPE CATION-TRANSPORTING ATPASE"/>
    <property type="match status" value="1"/>
</dbReference>
<dbReference type="Gene3D" id="3.40.50.1000">
    <property type="entry name" value="HAD superfamily/HAD-like"/>
    <property type="match status" value="1"/>
</dbReference>
<dbReference type="InterPro" id="IPR023214">
    <property type="entry name" value="HAD_sf"/>
</dbReference>
<evidence type="ECO:0000313" key="3">
    <source>
        <dbReference type="Proteomes" id="UP000657918"/>
    </source>
</evidence>
<evidence type="ECO:0000256" key="1">
    <source>
        <dbReference type="ARBA" id="ARBA00022723"/>
    </source>
</evidence>
<evidence type="ECO:0000313" key="2">
    <source>
        <dbReference type="EMBL" id="KAF9689350.1"/>
    </source>
</evidence>
<sequence length="111" mass="12508">MKVRSVMVTGDNWGAANSIAKKVGNETVVAEAKPEQKAEKVKELQLHKPHWHPSSSRDAFPWRRTPFTTEDWWTFSVGAVHGCLFSQCGSVLSFNDELQKALEEIHGMKID</sequence>
<dbReference type="AlphaFoldDB" id="A0A835NAY9"/>
<dbReference type="GO" id="GO:0046872">
    <property type="term" value="F:metal ion binding"/>
    <property type="evidence" value="ECO:0007669"/>
    <property type="project" value="UniProtKB-KW"/>
</dbReference>
<dbReference type="OrthoDB" id="1740792at2759"/>
<protein>
    <submittedName>
        <fullName evidence="2">Uncharacterized protein</fullName>
    </submittedName>
</protein>
<name>A0A835NAY9_9ROSI</name>
<keyword evidence="1" id="KW-0479">Metal-binding</keyword>
<proteinExistence type="predicted"/>
<dbReference type="EMBL" id="JADGMS010000001">
    <property type="protein sequence ID" value="KAF9689350.1"/>
    <property type="molecule type" value="Genomic_DNA"/>
</dbReference>
<dbReference type="InterPro" id="IPR036412">
    <property type="entry name" value="HAD-like_sf"/>
</dbReference>